<evidence type="ECO:0000256" key="1">
    <source>
        <dbReference type="SAM" id="MobiDB-lite"/>
    </source>
</evidence>
<organism evidence="2 3">
    <name type="scientific">Deinococcus maricopensis (strain DSM 21211 / LMG 22137 / NRRL B-23946 / LB-34)</name>
    <dbReference type="NCBI Taxonomy" id="709986"/>
    <lineage>
        <taxon>Bacteria</taxon>
        <taxon>Thermotogati</taxon>
        <taxon>Deinococcota</taxon>
        <taxon>Deinococci</taxon>
        <taxon>Deinococcales</taxon>
        <taxon>Deinococcaceae</taxon>
        <taxon>Deinococcus</taxon>
    </lineage>
</organism>
<dbReference type="AlphaFoldDB" id="E8U8J6"/>
<name>E8U8J6_DEIML</name>
<proteinExistence type="predicted"/>
<reference evidence="2 3" key="1">
    <citation type="journal article" date="2011" name="Stand. Genomic Sci.">
        <title>Complete genome sequence of Deinococcus maricopensis type strain (LB-34).</title>
        <authorList>
            <person name="Pukall R."/>
            <person name="Zeytun A."/>
            <person name="Lucas S."/>
            <person name="Lapidus A."/>
            <person name="Hammon N."/>
            <person name="Deshpande S."/>
            <person name="Nolan M."/>
            <person name="Cheng J.F."/>
            <person name="Pitluck S."/>
            <person name="Liolios K."/>
            <person name="Pagani I."/>
            <person name="Mikhailova N."/>
            <person name="Ivanova N."/>
            <person name="Mavromatis K."/>
            <person name="Pati A."/>
            <person name="Tapia R."/>
            <person name="Han C."/>
            <person name="Goodwin L."/>
            <person name="Chen A."/>
            <person name="Palaniappan K."/>
            <person name="Land M."/>
            <person name="Hauser L."/>
            <person name="Chang Y.J."/>
            <person name="Jeffries C.D."/>
            <person name="Brambilla E.M."/>
            <person name="Rohde M."/>
            <person name="Goker M."/>
            <person name="Detter J.C."/>
            <person name="Woyke T."/>
            <person name="Bristow J."/>
            <person name="Eisen J.A."/>
            <person name="Markowitz V."/>
            <person name="Hugenholtz P."/>
            <person name="Kyrpides N.C."/>
            <person name="Klenk H.P."/>
        </authorList>
    </citation>
    <scope>NUCLEOTIDE SEQUENCE [LARGE SCALE GENOMIC DNA]</scope>
    <source>
        <strain evidence="3">DSM 21211 / LMG 22137 / NRRL B-23946 / LB-34</strain>
    </source>
</reference>
<evidence type="ECO:0000313" key="2">
    <source>
        <dbReference type="EMBL" id="ADV67385.1"/>
    </source>
</evidence>
<keyword evidence="3" id="KW-1185">Reference proteome</keyword>
<feature type="region of interest" description="Disordered" evidence="1">
    <location>
        <begin position="1"/>
        <end position="25"/>
    </location>
</feature>
<evidence type="ECO:0000313" key="3">
    <source>
        <dbReference type="Proteomes" id="UP000008635"/>
    </source>
</evidence>
<dbReference type="EMBL" id="CP002454">
    <property type="protein sequence ID" value="ADV67385.1"/>
    <property type="molecule type" value="Genomic_DNA"/>
</dbReference>
<protein>
    <submittedName>
        <fullName evidence="2">Uncharacterized protein</fullName>
    </submittedName>
</protein>
<dbReference type="KEGG" id="dmr:Deima_1736"/>
<dbReference type="HOGENOM" id="CLU_2342116_0_0_0"/>
<reference evidence="3" key="2">
    <citation type="submission" date="2011-01" db="EMBL/GenBank/DDBJ databases">
        <title>The complete genome of Deinococcus maricopensis DSM 21211.</title>
        <authorList>
            <consortium name="US DOE Joint Genome Institute (JGI-PGF)"/>
            <person name="Lucas S."/>
            <person name="Copeland A."/>
            <person name="Lapidus A."/>
            <person name="Goodwin L."/>
            <person name="Pitluck S."/>
            <person name="Kyrpides N."/>
            <person name="Mavromatis K."/>
            <person name="Pagani I."/>
            <person name="Ivanova N."/>
            <person name="Ovchinnikova G."/>
            <person name="Zeytun A."/>
            <person name="Detter J.C."/>
            <person name="Han C."/>
            <person name="Land M."/>
            <person name="Hauser L."/>
            <person name="Markowitz V."/>
            <person name="Cheng J.-F."/>
            <person name="Hugenholtz P."/>
            <person name="Woyke T."/>
            <person name="Wu D."/>
            <person name="Pukall R."/>
            <person name="Gehrich-Schroeter G."/>
            <person name="Brambilla E."/>
            <person name="Klenk H.-P."/>
            <person name="Eisen J.A."/>
        </authorList>
    </citation>
    <scope>NUCLEOTIDE SEQUENCE [LARGE SCALE GENOMIC DNA]</scope>
    <source>
        <strain evidence="3">DSM 21211 / LMG 22137 / NRRL B-23946 / LB-34</strain>
    </source>
</reference>
<gene>
    <name evidence="2" type="ordered locus">Deima_1736</name>
</gene>
<sequence length="97" mass="10845">MRGGQSDAYVRPTHPEGRGCTLTGMQHFGPEDIARVRWLKDQRSATVILRPGAQAANVGDEILLDGREMRVEKLLWPRNGLWGGIVLLRVKRSLPDT</sequence>
<accession>E8U8J6</accession>
<dbReference type="STRING" id="709986.Deima_1736"/>
<dbReference type="Proteomes" id="UP000008635">
    <property type="component" value="Chromosome"/>
</dbReference>